<dbReference type="PANTHER" id="PTHR44307">
    <property type="entry name" value="PHOSPHOETHANOLAMINE METHYLTRANSFERASE"/>
    <property type="match status" value="1"/>
</dbReference>
<evidence type="ECO:0000256" key="8">
    <source>
        <dbReference type="ARBA" id="ARBA00047841"/>
    </source>
</evidence>
<dbReference type="Gene3D" id="3.40.50.150">
    <property type="entry name" value="Vaccinia Virus protein VP39"/>
    <property type="match status" value="1"/>
</dbReference>
<feature type="domain" description="Methyltransferase" evidence="9">
    <location>
        <begin position="57"/>
        <end position="150"/>
    </location>
</feature>
<keyword evidence="3" id="KW-0489">Methyltransferase</keyword>
<dbReference type="SUPFAM" id="SSF53335">
    <property type="entry name" value="S-adenosyl-L-methionine-dependent methyltransferases"/>
    <property type="match status" value="1"/>
</dbReference>
<evidence type="ECO:0000256" key="7">
    <source>
        <dbReference type="ARBA" id="ARBA00047622"/>
    </source>
</evidence>
<dbReference type="InterPro" id="IPR041698">
    <property type="entry name" value="Methyltransf_25"/>
</dbReference>
<proteinExistence type="predicted"/>
<dbReference type="AlphaFoldDB" id="A0A1D3D3R1"/>
<protein>
    <recommendedName>
        <fullName evidence="5">phosphoethanolamine N-methyltransferase</fullName>
        <ecNumber evidence="5">2.1.1.103</ecNumber>
    </recommendedName>
</protein>
<dbReference type="InterPro" id="IPR029063">
    <property type="entry name" value="SAM-dependent_MTases_sf"/>
</dbReference>
<evidence type="ECO:0000256" key="3">
    <source>
        <dbReference type="ARBA" id="ARBA00022603"/>
    </source>
</evidence>
<evidence type="ECO:0000256" key="4">
    <source>
        <dbReference type="ARBA" id="ARBA00022679"/>
    </source>
</evidence>
<evidence type="ECO:0000259" key="9">
    <source>
        <dbReference type="Pfam" id="PF13649"/>
    </source>
</evidence>
<name>A0A1D3D3R1_9EIME</name>
<comment type="catalytic activity">
    <reaction evidence="7">
        <text>phosphoethanolamine + S-adenosyl-L-methionine = N-methylethanolamine phosphate + S-adenosyl-L-homocysteine + H(+)</text>
        <dbReference type="Rhea" id="RHEA:20365"/>
        <dbReference type="ChEBI" id="CHEBI:15378"/>
        <dbReference type="ChEBI" id="CHEBI:57781"/>
        <dbReference type="ChEBI" id="CHEBI:57856"/>
        <dbReference type="ChEBI" id="CHEBI:58190"/>
        <dbReference type="ChEBI" id="CHEBI:59789"/>
        <dbReference type="EC" id="2.1.1.103"/>
    </reaction>
    <physiologicalReaction direction="left-to-right" evidence="7">
        <dbReference type="Rhea" id="RHEA:20366"/>
    </physiologicalReaction>
</comment>
<evidence type="ECO:0000313" key="11">
    <source>
        <dbReference type="Proteomes" id="UP000095192"/>
    </source>
</evidence>
<dbReference type="VEuPathDB" id="ToxoDB:cyc_03264"/>
<dbReference type="GO" id="GO:0032259">
    <property type="term" value="P:methylation"/>
    <property type="evidence" value="ECO:0007669"/>
    <property type="project" value="UniProtKB-KW"/>
</dbReference>
<evidence type="ECO:0000256" key="2">
    <source>
        <dbReference type="ARBA" id="ARBA00005189"/>
    </source>
</evidence>
<dbReference type="InParanoid" id="A0A1D3D3R1"/>
<dbReference type="FunCoup" id="A0A1D3D3R1">
    <property type="interactions" value="14"/>
</dbReference>
<organism evidence="10 11">
    <name type="scientific">Cyclospora cayetanensis</name>
    <dbReference type="NCBI Taxonomy" id="88456"/>
    <lineage>
        <taxon>Eukaryota</taxon>
        <taxon>Sar</taxon>
        <taxon>Alveolata</taxon>
        <taxon>Apicomplexa</taxon>
        <taxon>Conoidasida</taxon>
        <taxon>Coccidia</taxon>
        <taxon>Eucoccidiorida</taxon>
        <taxon>Eimeriorina</taxon>
        <taxon>Eimeriidae</taxon>
        <taxon>Cyclospora</taxon>
    </lineage>
</organism>
<evidence type="ECO:0000313" key="10">
    <source>
        <dbReference type="EMBL" id="OEH78041.1"/>
    </source>
</evidence>
<keyword evidence="11" id="KW-1185">Reference proteome</keyword>
<comment type="pathway">
    <text evidence="2">Lipid metabolism.</text>
</comment>
<evidence type="ECO:0000256" key="5">
    <source>
        <dbReference type="ARBA" id="ARBA00035674"/>
    </source>
</evidence>
<comment type="catalytic activity">
    <reaction evidence="6">
        <text>N,N-dimethylethanolamine phosphate + S-adenosyl-L-methionine = phosphocholine + S-adenosyl-L-homocysteine + H(+)</text>
        <dbReference type="Rhea" id="RHEA:25325"/>
        <dbReference type="ChEBI" id="CHEBI:15378"/>
        <dbReference type="ChEBI" id="CHEBI:57856"/>
        <dbReference type="ChEBI" id="CHEBI:58641"/>
        <dbReference type="ChEBI" id="CHEBI:59789"/>
        <dbReference type="ChEBI" id="CHEBI:295975"/>
        <dbReference type="EC" id="2.1.1.103"/>
    </reaction>
    <physiologicalReaction direction="left-to-right" evidence="6">
        <dbReference type="Rhea" id="RHEA:25326"/>
    </physiologicalReaction>
</comment>
<sequence length="269" mass="30433">MEDSKKRQAALDSHQYSKNGILRYEFIFGRGFVSSGGGETTAEILKEVSLPNFGKAIDVGCGIGGSTTALAETFNAHVMGIDLSSNMIAIAKERCNARSDVEFLVADALNIPIAPETIDLVYSRDTILHLTVEEKKLLFSRAFSWLKPGGQLVITDYCCGPPESWDDEFKAYLKERNYHLVQLDQYKQLLADTGFHVVKAANHTQRWLKSLDEESKRLEAERDNFMDVFTLEDFEDLRDGWESKKKRVGKGLQFWGFFIAFKPTEKPTK</sequence>
<reference evidence="10 11" key="1">
    <citation type="journal article" date="2016" name="BMC Genomics">
        <title>Comparative genomics reveals Cyclospora cayetanensis possesses coccidia-like metabolism and invasion components but unique surface antigens.</title>
        <authorList>
            <person name="Liu S."/>
            <person name="Wang L."/>
            <person name="Zheng H."/>
            <person name="Xu Z."/>
            <person name="Roellig D.M."/>
            <person name="Li N."/>
            <person name="Frace M.A."/>
            <person name="Tang K."/>
            <person name="Arrowood M.J."/>
            <person name="Moss D.M."/>
            <person name="Zhang L."/>
            <person name="Feng Y."/>
            <person name="Xiao L."/>
        </authorList>
    </citation>
    <scope>NUCLEOTIDE SEQUENCE [LARGE SCALE GENOMIC DNA]</scope>
    <source>
        <strain evidence="10 11">CHN_HEN01</strain>
    </source>
</reference>
<dbReference type="Proteomes" id="UP000095192">
    <property type="component" value="Unassembled WGS sequence"/>
</dbReference>
<dbReference type="PANTHER" id="PTHR44307:SF2">
    <property type="entry name" value="PHOSPHOETHANOLAMINE METHYLTRANSFERASE ISOFORM X1"/>
    <property type="match status" value="1"/>
</dbReference>
<dbReference type="GO" id="GO:0000234">
    <property type="term" value="F:phosphoethanolamine N-methyltransferase activity"/>
    <property type="evidence" value="ECO:0007669"/>
    <property type="project" value="UniProtKB-EC"/>
</dbReference>
<gene>
    <name evidence="10" type="ORF">cyc_03264</name>
</gene>
<keyword evidence="4" id="KW-0808">Transferase</keyword>
<accession>A0A1D3D3R1</accession>
<dbReference type="EMBL" id="JROU02000877">
    <property type="protein sequence ID" value="OEH78041.1"/>
    <property type="molecule type" value="Genomic_DNA"/>
</dbReference>
<comment type="caution">
    <text evidence="10">The sequence shown here is derived from an EMBL/GenBank/DDBJ whole genome shotgun (WGS) entry which is preliminary data.</text>
</comment>
<comment type="pathway">
    <text evidence="1">Phospholipid metabolism; phosphatidylcholine biosynthesis.</text>
</comment>
<dbReference type="Pfam" id="PF13649">
    <property type="entry name" value="Methyltransf_25"/>
    <property type="match status" value="1"/>
</dbReference>
<comment type="catalytic activity">
    <reaction evidence="8">
        <text>N-methylethanolamine phosphate + S-adenosyl-L-methionine = N,N-dimethylethanolamine phosphate + S-adenosyl-L-homocysteine + H(+)</text>
        <dbReference type="Rhea" id="RHEA:25321"/>
        <dbReference type="ChEBI" id="CHEBI:15378"/>
        <dbReference type="ChEBI" id="CHEBI:57781"/>
        <dbReference type="ChEBI" id="CHEBI:57856"/>
        <dbReference type="ChEBI" id="CHEBI:58641"/>
        <dbReference type="ChEBI" id="CHEBI:59789"/>
        <dbReference type="EC" id="2.1.1.103"/>
    </reaction>
    <physiologicalReaction direction="left-to-right" evidence="8">
        <dbReference type="Rhea" id="RHEA:25322"/>
    </physiologicalReaction>
</comment>
<dbReference type="EC" id="2.1.1.103" evidence="5"/>
<dbReference type="CDD" id="cd02440">
    <property type="entry name" value="AdoMet_MTases"/>
    <property type="match status" value="1"/>
</dbReference>
<dbReference type="VEuPathDB" id="ToxoDB:LOC34619990"/>
<evidence type="ECO:0000256" key="6">
    <source>
        <dbReference type="ARBA" id="ARBA00047619"/>
    </source>
</evidence>
<evidence type="ECO:0000256" key="1">
    <source>
        <dbReference type="ARBA" id="ARBA00004969"/>
    </source>
</evidence>